<dbReference type="AlphaFoldDB" id="A0A5C5YM68"/>
<dbReference type="EMBL" id="SJPO01000006">
    <property type="protein sequence ID" value="TWT76063.1"/>
    <property type="molecule type" value="Genomic_DNA"/>
</dbReference>
<dbReference type="RefSeq" id="WP_146587991.1">
    <property type="nucleotide sequence ID" value="NZ_SJPO01000006.1"/>
</dbReference>
<protein>
    <recommendedName>
        <fullName evidence="1">DUF1559 domain-containing protein</fullName>
    </recommendedName>
</protein>
<dbReference type="PANTHER" id="PTHR30093:SF2">
    <property type="entry name" value="TYPE II SECRETION SYSTEM PROTEIN H"/>
    <property type="match status" value="1"/>
</dbReference>
<gene>
    <name evidence="2" type="ORF">Pla123a_28500</name>
</gene>
<dbReference type="InterPro" id="IPR011453">
    <property type="entry name" value="DUF1559"/>
</dbReference>
<dbReference type="Proteomes" id="UP000318478">
    <property type="component" value="Unassembled WGS sequence"/>
</dbReference>
<reference evidence="2 3" key="1">
    <citation type="submission" date="2019-02" db="EMBL/GenBank/DDBJ databases">
        <title>Deep-cultivation of Planctomycetes and their phenomic and genomic characterization uncovers novel biology.</title>
        <authorList>
            <person name="Wiegand S."/>
            <person name="Jogler M."/>
            <person name="Boedeker C."/>
            <person name="Pinto D."/>
            <person name="Vollmers J."/>
            <person name="Rivas-Marin E."/>
            <person name="Kohn T."/>
            <person name="Peeters S.H."/>
            <person name="Heuer A."/>
            <person name="Rast P."/>
            <person name="Oberbeckmann S."/>
            <person name="Bunk B."/>
            <person name="Jeske O."/>
            <person name="Meyerdierks A."/>
            <person name="Storesund J.E."/>
            <person name="Kallscheuer N."/>
            <person name="Luecker S."/>
            <person name="Lage O.M."/>
            <person name="Pohl T."/>
            <person name="Merkel B.J."/>
            <person name="Hornburger P."/>
            <person name="Mueller R.-W."/>
            <person name="Bruemmer F."/>
            <person name="Labrenz M."/>
            <person name="Spormann A.M."/>
            <person name="Op Den Camp H."/>
            <person name="Overmann J."/>
            <person name="Amann R."/>
            <person name="Jetten M.S.M."/>
            <person name="Mascher T."/>
            <person name="Medema M.H."/>
            <person name="Devos D.P."/>
            <person name="Kaster A.-K."/>
            <person name="Ovreas L."/>
            <person name="Rohde M."/>
            <person name="Galperin M.Y."/>
            <person name="Jogler C."/>
        </authorList>
    </citation>
    <scope>NUCLEOTIDE SEQUENCE [LARGE SCALE GENOMIC DNA]</scope>
    <source>
        <strain evidence="2 3">Pla123a</strain>
    </source>
</reference>
<proteinExistence type="predicted"/>
<evidence type="ECO:0000313" key="2">
    <source>
        <dbReference type="EMBL" id="TWT76063.1"/>
    </source>
</evidence>
<sequence>MLTRIAVAVVVLIGVATSRAADTVWRRLADDQTLLVATAEVQNAEPPTIARELARYSPEVADEARRALEALREVGVVNATLVLGVQDLQTMSGPVLAISLAEDASTSDAAARLDELFAGFGWPRDTPHSLRIQQADKCLLVGSQRALDRYKSESEVDAKREELAAALQEARGDEPAITIVVSPGQDARHVIRELWPAMQTPCEALTGDLIADARHASVTVSLDPFEVELSVAGKDAAAAQEWKPLASAGLSALDGLLAQWRNGGSEAQPLSTAFPAKVDGASITLSLRGGSPAADELLGAVLPSVYRQVVERARTEGRMQQLKQLALGILNFESANGSLPAMAALRDPKGRPLLSWRVAILPYLEEGDLWRRFRLDEPWDSPHNLALVAEMPDVFANPARPDLNRRGMTVYQVPVGPRTIFPTAADAELIENRGFTMAKGLTFRDITDGSSNTLMIVEVAPEHAVPWTKPADWQFHEANPLATLRQEGRSSFVAARADGSVKPVSIEIPPAEFLKALTRNGEEIRDLSQW</sequence>
<feature type="domain" description="DUF1559" evidence="1">
    <location>
        <begin position="319"/>
        <end position="473"/>
    </location>
</feature>
<dbReference type="Pfam" id="PF07596">
    <property type="entry name" value="SBP_bac_10"/>
    <property type="match status" value="1"/>
</dbReference>
<dbReference type="PANTHER" id="PTHR30093">
    <property type="entry name" value="GENERAL SECRETION PATHWAY PROTEIN G"/>
    <property type="match status" value="1"/>
</dbReference>
<organism evidence="2 3">
    <name type="scientific">Posidoniimonas polymericola</name>
    <dbReference type="NCBI Taxonomy" id="2528002"/>
    <lineage>
        <taxon>Bacteria</taxon>
        <taxon>Pseudomonadati</taxon>
        <taxon>Planctomycetota</taxon>
        <taxon>Planctomycetia</taxon>
        <taxon>Pirellulales</taxon>
        <taxon>Lacipirellulaceae</taxon>
        <taxon>Posidoniimonas</taxon>
    </lineage>
</organism>
<evidence type="ECO:0000259" key="1">
    <source>
        <dbReference type="Pfam" id="PF07596"/>
    </source>
</evidence>
<accession>A0A5C5YM68</accession>
<name>A0A5C5YM68_9BACT</name>
<keyword evidence="3" id="KW-1185">Reference proteome</keyword>
<comment type="caution">
    <text evidence="2">The sequence shown here is derived from an EMBL/GenBank/DDBJ whole genome shotgun (WGS) entry which is preliminary data.</text>
</comment>
<dbReference type="OrthoDB" id="285651at2"/>
<evidence type="ECO:0000313" key="3">
    <source>
        <dbReference type="Proteomes" id="UP000318478"/>
    </source>
</evidence>